<reference evidence="2 3" key="1">
    <citation type="submission" date="2013-09" db="EMBL/GenBank/DDBJ databases">
        <title>Genome sequencing of Phaeobacter antarcticus sp. nov. SM1211.</title>
        <authorList>
            <person name="Zhang X.-Y."/>
            <person name="Liu C."/>
            <person name="Chen X.-L."/>
            <person name="Xie B.-B."/>
            <person name="Qin Q.-L."/>
            <person name="Rong J.-C."/>
            <person name="Zhang Y.-Z."/>
        </authorList>
    </citation>
    <scope>NUCLEOTIDE SEQUENCE [LARGE SCALE GENOMIC DNA]</scope>
    <source>
        <strain evidence="2 3">SM1211</strain>
    </source>
</reference>
<dbReference type="EMBL" id="AWWI01000143">
    <property type="protein sequence ID" value="PIL17949.1"/>
    <property type="molecule type" value="Genomic_DNA"/>
</dbReference>
<dbReference type="AlphaFoldDB" id="A0A2G8R8U5"/>
<keyword evidence="3" id="KW-1185">Reference proteome</keyword>
<accession>A0A2G8R8U5</accession>
<evidence type="ECO:0000313" key="2">
    <source>
        <dbReference type="EMBL" id="PIL17949.1"/>
    </source>
</evidence>
<gene>
    <name evidence="2" type="ORF">P775_22205</name>
</gene>
<name>A0A2G8R8U5_9RHOB</name>
<proteinExistence type="predicted"/>
<feature type="region of interest" description="Disordered" evidence="1">
    <location>
        <begin position="25"/>
        <end position="65"/>
    </location>
</feature>
<feature type="compositionally biased region" description="Basic and acidic residues" evidence="1">
    <location>
        <begin position="30"/>
        <end position="39"/>
    </location>
</feature>
<comment type="caution">
    <text evidence="2">The sequence shown here is derived from an EMBL/GenBank/DDBJ whole genome shotgun (WGS) entry which is preliminary data.</text>
</comment>
<sequence>MPGDGMACFNFRKSLKRRSFAQPKAAISAHELDPHETDTKAMTSGSPEIMAGVTGPQIWDDVEGR</sequence>
<organism evidence="2 3">
    <name type="scientific">Puniceibacterium antarcticum</name>
    <dbReference type="NCBI Taxonomy" id="1206336"/>
    <lineage>
        <taxon>Bacteria</taxon>
        <taxon>Pseudomonadati</taxon>
        <taxon>Pseudomonadota</taxon>
        <taxon>Alphaproteobacteria</taxon>
        <taxon>Rhodobacterales</taxon>
        <taxon>Paracoccaceae</taxon>
        <taxon>Puniceibacterium</taxon>
    </lineage>
</organism>
<evidence type="ECO:0000313" key="3">
    <source>
        <dbReference type="Proteomes" id="UP000231259"/>
    </source>
</evidence>
<dbReference type="Proteomes" id="UP000231259">
    <property type="component" value="Unassembled WGS sequence"/>
</dbReference>
<evidence type="ECO:0000256" key="1">
    <source>
        <dbReference type="SAM" id="MobiDB-lite"/>
    </source>
</evidence>
<protein>
    <submittedName>
        <fullName evidence="2">Uncharacterized protein</fullName>
    </submittedName>
</protein>